<dbReference type="PANTHER" id="PTHR39338">
    <property type="entry name" value="BLL5662 PROTEIN-RELATED"/>
    <property type="match status" value="1"/>
</dbReference>
<proteinExistence type="predicted"/>
<evidence type="ECO:0000259" key="1">
    <source>
        <dbReference type="SMART" id="SM00327"/>
    </source>
</evidence>
<dbReference type="PANTHER" id="PTHR39338:SF6">
    <property type="entry name" value="BLL5662 PROTEIN"/>
    <property type="match status" value="1"/>
</dbReference>
<dbReference type="Pfam" id="PF05762">
    <property type="entry name" value="VWA_CoxE"/>
    <property type="match status" value="1"/>
</dbReference>
<dbReference type="CDD" id="cd00198">
    <property type="entry name" value="vWFA"/>
    <property type="match status" value="1"/>
</dbReference>
<name>A0A445MXF9_9BACT</name>
<feature type="domain" description="VWFA" evidence="1">
    <location>
        <begin position="221"/>
        <end position="387"/>
    </location>
</feature>
<gene>
    <name evidence="2" type="ORF">PITCH_A2050001</name>
</gene>
<dbReference type="InterPro" id="IPR011195">
    <property type="entry name" value="UCP010256"/>
</dbReference>
<protein>
    <recommendedName>
        <fullName evidence="1">VWFA domain-containing protein</fullName>
    </recommendedName>
</protein>
<organism evidence="2">
    <name type="scientific">uncultured Desulfobacterium sp</name>
    <dbReference type="NCBI Taxonomy" id="201089"/>
    <lineage>
        <taxon>Bacteria</taxon>
        <taxon>Pseudomonadati</taxon>
        <taxon>Thermodesulfobacteriota</taxon>
        <taxon>Desulfobacteria</taxon>
        <taxon>Desulfobacterales</taxon>
        <taxon>Desulfobacteriaceae</taxon>
        <taxon>Desulfobacterium</taxon>
        <taxon>environmental samples</taxon>
    </lineage>
</organism>
<reference evidence="2" key="1">
    <citation type="submission" date="2018-01" db="EMBL/GenBank/DDBJ databases">
        <authorList>
            <person name="Regsiter A."/>
            <person name="William W."/>
        </authorList>
    </citation>
    <scope>NUCLEOTIDE SEQUENCE</scope>
    <source>
        <strain evidence="2">TRIP AH-1</strain>
    </source>
</reference>
<dbReference type="Gene3D" id="3.40.50.410">
    <property type="entry name" value="von Willebrand factor, type A domain"/>
    <property type="match status" value="1"/>
</dbReference>
<dbReference type="InterPro" id="IPR008912">
    <property type="entry name" value="Uncharacterised_CoxE"/>
</dbReference>
<sequence>MNSTDAKNEPTPLSFHVARKESFIENILLFCRVLKSLRINITIGRVLDVFRSMELINISDKEVLYFTLRANLISEYFQIPIFDRVFQVFWLFFQQSHNCDDASGPQEGLEGIIEHLECFSDDWDRGQSEDHEDQMEGRKICLYSPVENLATKDFSQFTDEDVERIKEELSRIVKKIATKKSRRRHVDPKGQSLSLRHTLRKSMKYGGEIFELATTKKKIKKIKLIALADVSGSMDCYSNFFVQFIYGLQQRLRGVETFVFSTRLSRITDLLKTRSLDEALRVVSETVRHWSGGTNIGSCLQSFNNDYAPSILDPKSVLIIISDGWDRGDTGLLEKEMKRLKESCLGIIWLNPLLSNPNYQPLCKGIHAVMPYLSCFLPFYNLNSIRKLGRTLGGPLSSVQ</sequence>
<dbReference type="AlphaFoldDB" id="A0A445MXF9"/>
<dbReference type="InterPro" id="IPR002035">
    <property type="entry name" value="VWF_A"/>
</dbReference>
<evidence type="ECO:0000313" key="2">
    <source>
        <dbReference type="EMBL" id="SPD74113.1"/>
    </source>
</evidence>
<dbReference type="PIRSF" id="PIRSF010256">
    <property type="entry name" value="CoxE_vWa"/>
    <property type="match status" value="1"/>
</dbReference>
<dbReference type="SMART" id="SM00327">
    <property type="entry name" value="VWA"/>
    <property type="match status" value="1"/>
</dbReference>
<dbReference type="SUPFAM" id="SSF53300">
    <property type="entry name" value="vWA-like"/>
    <property type="match status" value="1"/>
</dbReference>
<accession>A0A445MXF9</accession>
<dbReference type="EMBL" id="OJIN01000119">
    <property type="protein sequence ID" value="SPD74113.1"/>
    <property type="molecule type" value="Genomic_DNA"/>
</dbReference>
<dbReference type="InterPro" id="IPR036465">
    <property type="entry name" value="vWFA_dom_sf"/>
</dbReference>